<dbReference type="InterPro" id="IPR041698">
    <property type="entry name" value="Methyltransf_25"/>
</dbReference>
<proteinExistence type="predicted"/>
<keyword evidence="2" id="KW-0489">Methyltransferase</keyword>
<dbReference type="GO" id="GO:0032259">
    <property type="term" value="P:methylation"/>
    <property type="evidence" value="ECO:0007669"/>
    <property type="project" value="UniProtKB-KW"/>
</dbReference>
<evidence type="ECO:0000259" key="1">
    <source>
        <dbReference type="Pfam" id="PF13649"/>
    </source>
</evidence>
<dbReference type="CDD" id="cd02440">
    <property type="entry name" value="AdoMet_MTases"/>
    <property type="match status" value="1"/>
</dbReference>
<dbReference type="SUPFAM" id="SSF53335">
    <property type="entry name" value="S-adenosyl-L-methionine-dependent methyltransferases"/>
    <property type="match status" value="1"/>
</dbReference>
<dbReference type="InterPro" id="IPR029063">
    <property type="entry name" value="SAM-dependent_MTases_sf"/>
</dbReference>
<evidence type="ECO:0000313" key="2">
    <source>
        <dbReference type="EMBL" id="XCM78950.1"/>
    </source>
</evidence>
<protein>
    <submittedName>
        <fullName evidence="2">Daptide-type RiPP biosynthesis methyltransferase</fullName>
    </submittedName>
</protein>
<organism evidence="2">
    <name type="scientific">Kitasatospora camelliae</name>
    <dbReference type="NCBI Taxonomy" id="3156397"/>
    <lineage>
        <taxon>Bacteria</taxon>
        <taxon>Bacillati</taxon>
        <taxon>Actinomycetota</taxon>
        <taxon>Actinomycetes</taxon>
        <taxon>Kitasatosporales</taxon>
        <taxon>Streptomycetaceae</taxon>
        <taxon>Kitasatospora</taxon>
    </lineage>
</organism>
<reference evidence="2" key="1">
    <citation type="submission" date="2024-06" db="EMBL/GenBank/DDBJ databases">
        <title>The genome sequences of Kitasatospora sp. strain HUAS MG31.</title>
        <authorList>
            <person name="Mo P."/>
        </authorList>
    </citation>
    <scope>NUCLEOTIDE SEQUENCE</scope>
    <source>
        <strain evidence="2">HUAS MG31</strain>
    </source>
</reference>
<dbReference type="KEGG" id="kcm:ABWK59_08425"/>
<dbReference type="GO" id="GO:0008168">
    <property type="term" value="F:methyltransferase activity"/>
    <property type="evidence" value="ECO:0007669"/>
    <property type="project" value="UniProtKB-KW"/>
</dbReference>
<dbReference type="NCBIfam" id="NF041820">
    <property type="entry name" value="daptide_MTase"/>
    <property type="match status" value="1"/>
</dbReference>
<feature type="domain" description="Methyltransferase" evidence="1">
    <location>
        <begin position="63"/>
        <end position="161"/>
    </location>
</feature>
<dbReference type="EMBL" id="CP159872">
    <property type="protein sequence ID" value="XCM78950.1"/>
    <property type="molecule type" value="Genomic_DNA"/>
</dbReference>
<dbReference type="Pfam" id="PF13649">
    <property type="entry name" value="Methyltransf_25"/>
    <property type="match status" value="1"/>
</dbReference>
<dbReference type="AlphaFoldDB" id="A0AAU8JUY3"/>
<name>A0AAU8JUY3_9ACTN</name>
<dbReference type="InterPro" id="IPR049690">
    <property type="entry name" value="Daptide_MTase"/>
</dbReference>
<dbReference type="Gene3D" id="3.40.50.150">
    <property type="entry name" value="Vaccinia Virus protein VP39"/>
    <property type="match status" value="1"/>
</dbReference>
<dbReference type="RefSeq" id="WP_354639239.1">
    <property type="nucleotide sequence ID" value="NZ_CP159872.1"/>
</dbReference>
<gene>
    <name evidence="2" type="primary">mpaM</name>
    <name evidence="2" type="ORF">ABWK59_08425</name>
</gene>
<keyword evidence="2" id="KW-0808">Transferase</keyword>
<accession>A0AAU8JUY3</accession>
<sequence>MSTDPRATLPGRAGALLAELGDTAELHDLYDEAGAPVYHAIAGTSPLEVRELVAAARSTTGPVLELAAGSGRLTMPLLTLGREVTALELAPAMIRILEERLRTVPATRRSRCTVVAGDMSDFDLGREFGAIVLGATSVSLLDAAGRAGLYRCVRRHLAPGGRFLLTAVEVADFGTSTSEQVIEVDAPDGTGFRMYEHWTEGADVRTVTVFPHPLESAVPPITVCTTRIGVLPVARLEAELTDAGLVLTDRRPLPPTDHQHHDVLLVAEVAA</sequence>